<dbReference type="Gene3D" id="3.80.10.10">
    <property type="entry name" value="Ribonuclease Inhibitor"/>
    <property type="match status" value="3"/>
</dbReference>
<dbReference type="GO" id="GO:0006952">
    <property type="term" value="P:defense response"/>
    <property type="evidence" value="ECO:0007669"/>
    <property type="project" value="UniProtKB-KW"/>
</dbReference>
<reference evidence="4 5" key="1">
    <citation type="journal article" date="2018" name="Mol. Plant">
        <title>The genome of Artemisia annua provides insight into the evolution of Asteraceae family and artemisinin biosynthesis.</title>
        <authorList>
            <person name="Shen Q."/>
            <person name="Zhang L."/>
            <person name="Liao Z."/>
            <person name="Wang S."/>
            <person name="Yan T."/>
            <person name="Shi P."/>
            <person name="Liu M."/>
            <person name="Fu X."/>
            <person name="Pan Q."/>
            <person name="Wang Y."/>
            <person name="Lv Z."/>
            <person name="Lu X."/>
            <person name="Zhang F."/>
            <person name="Jiang W."/>
            <person name="Ma Y."/>
            <person name="Chen M."/>
            <person name="Hao X."/>
            <person name="Li L."/>
            <person name="Tang Y."/>
            <person name="Lv G."/>
            <person name="Zhou Y."/>
            <person name="Sun X."/>
            <person name="Brodelius P.E."/>
            <person name="Rose J.K.C."/>
            <person name="Tang K."/>
        </authorList>
    </citation>
    <scope>NUCLEOTIDE SEQUENCE [LARGE SCALE GENOMIC DNA]</scope>
    <source>
        <strain evidence="5">cv. Huhao1</strain>
        <tissue evidence="4">Leaf</tissue>
    </source>
</reference>
<dbReference type="AlphaFoldDB" id="A0A2U1QNF8"/>
<comment type="caution">
    <text evidence="4">The sequence shown here is derived from an EMBL/GenBank/DDBJ whole genome shotgun (WGS) entry which is preliminary data.</text>
</comment>
<dbReference type="SUPFAM" id="SSF52058">
    <property type="entry name" value="L domain-like"/>
    <property type="match status" value="2"/>
</dbReference>
<evidence type="ECO:0000256" key="1">
    <source>
        <dbReference type="ARBA" id="ARBA00022614"/>
    </source>
</evidence>
<dbReference type="PANTHER" id="PTHR36766">
    <property type="entry name" value="PLANT BROAD-SPECTRUM MILDEW RESISTANCE PROTEIN RPW8"/>
    <property type="match status" value="1"/>
</dbReference>
<proteinExistence type="predicted"/>
<evidence type="ECO:0000313" key="4">
    <source>
        <dbReference type="EMBL" id="PWA99544.1"/>
    </source>
</evidence>
<evidence type="ECO:0000256" key="2">
    <source>
        <dbReference type="ARBA" id="ARBA00022821"/>
    </source>
</evidence>
<dbReference type="InterPro" id="IPR056789">
    <property type="entry name" value="LRR_R13L1-DRL21"/>
</dbReference>
<dbReference type="OrthoDB" id="1896560at2759"/>
<gene>
    <name evidence="4" type="ORF">CTI12_AA005420</name>
</gene>
<dbReference type="EMBL" id="PKPP01000015">
    <property type="protein sequence ID" value="PWA99544.1"/>
    <property type="molecule type" value="Genomic_DNA"/>
</dbReference>
<keyword evidence="1" id="KW-0433">Leucine-rich repeat</keyword>
<keyword evidence="5" id="KW-1185">Reference proteome</keyword>
<dbReference type="Pfam" id="PF25019">
    <property type="entry name" value="LRR_R13L1-DRL21"/>
    <property type="match status" value="1"/>
</dbReference>
<sequence>MDVATGLWPPNLRDLTIGRLKKPISEWGPQKFPTSLVDLTLDGGTEEATNWSELSHLHLPSSLTRLRIRSFDNLETVSEGLQHLTSLQHLEIRSCPKIKDLPETHIGEELYITRLMELHHYTFLRLPYFENLQGKISFKGLDKVRNATEAREACLSQKRLSELEVEWSDVSDASQNDTTENDVLDALKPYNECLKRLGVVNYPGLEFPKWVGDPSFRHLARVSIRGCKKCTSLPPLGQLQSLKELSIEDMGDVKVVGSEFSGTGFAFPSLEVLSFSRMQGWEVWSTNGTITTGVIKDAMFPHLKELHIIDCPNLFEISLKALPSLRDLSIRECCDGVLRSLVHAAPSVTKLEIRKISGLTNEVWRGVILDLMAVEELKVKCCDEIRYLWESKEAEASSKVLVNLSKLILDNCKNLVSLGEKDEEEYNYGSNLLTSLRWLHIWHCENFKHLSCPNNIETLGLYYCNSITSVSFFSRGGGQKLRSVTIWDCKKLLLLKEELGEGGEKNRFLINSKSMPMLEYVWISDHPNVASIFEFGGNFIHLTTLIIQNCKSTGESLFADIQLQSLTSLTTLIIQDCPSMDVAAGLWPPNLRKLSTGRLKKPISEWGPQKFPTSLVDLTLYGETEAATNWSQLSHLHLPSSLTDLWIHSFDNMETVSEGLQHLTSLQHLRITECPKIKDLPEMLLPSLLSLDISDCPNLKELPVTLLHSLLRLEISGCPDLEERCSRGGSYWPQISHIPCIEINNESQT</sequence>
<dbReference type="PANTHER" id="PTHR36766:SF70">
    <property type="entry name" value="DISEASE RESISTANCE PROTEIN RGA4"/>
    <property type="match status" value="1"/>
</dbReference>
<dbReference type="Proteomes" id="UP000245207">
    <property type="component" value="Unassembled WGS sequence"/>
</dbReference>
<protein>
    <submittedName>
        <fullName evidence="4">NBS-LRR protein</fullName>
    </submittedName>
</protein>
<feature type="domain" description="R13L1/DRL21-like LRR repeat region" evidence="3">
    <location>
        <begin position="127"/>
        <end position="250"/>
    </location>
</feature>
<accession>A0A2U1QNF8</accession>
<evidence type="ECO:0000313" key="5">
    <source>
        <dbReference type="Proteomes" id="UP000245207"/>
    </source>
</evidence>
<evidence type="ECO:0000259" key="3">
    <source>
        <dbReference type="Pfam" id="PF25019"/>
    </source>
</evidence>
<organism evidence="4 5">
    <name type="scientific">Artemisia annua</name>
    <name type="common">Sweet wormwood</name>
    <dbReference type="NCBI Taxonomy" id="35608"/>
    <lineage>
        <taxon>Eukaryota</taxon>
        <taxon>Viridiplantae</taxon>
        <taxon>Streptophyta</taxon>
        <taxon>Embryophyta</taxon>
        <taxon>Tracheophyta</taxon>
        <taxon>Spermatophyta</taxon>
        <taxon>Magnoliopsida</taxon>
        <taxon>eudicotyledons</taxon>
        <taxon>Gunneridae</taxon>
        <taxon>Pentapetalae</taxon>
        <taxon>asterids</taxon>
        <taxon>campanulids</taxon>
        <taxon>Asterales</taxon>
        <taxon>Asteraceae</taxon>
        <taxon>Asteroideae</taxon>
        <taxon>Anthemideae</taxon>
        <taxon>Artemisiinae</taxon>
        <taxon>Artemisia</taxon>
    </lineage>
</organism>
<dbReference type="InterPro" id="IPR032675">
    <property type="entry name" value="LRR_dom_sf"/>
</dbReference>
<keyword evidence="2" id="KW-0611">Plant defense</keyword>
<dbReference type="STRING" id="35608.A0A2U1QNF8"/>
<name>A0A2U1QNF8_ARTAN</name>